<sequence>MKKTSMTAPFAAVFAACIALLGGCAVGPDYVRPPLGLPSQYTPAPATSTAGEGAPLQRLSPDLDVPAQWWQAFRSEPLNALVTQSLAGNPGIEAADASLRAARENEAADRAAFWPAVALGYAPTRQRVASAVASPVSSNASLYTLHTAQVTVSYTPDVFGATRRQVEGSQAQTEVQRFQWLAARLSLSSNVVAAAITEASLRAQLDATRAIVDGQKDVLAAYRKQQALGQVAPADVDAQEAALAATEATLPSLDKQLAQQRNLLATLAGRYPAEGVAAHFDLDALQLPSELPLTLPSRLVEHRPDVRAAEAQLQAASAAIGVAVAARLPNVTLGVNSYGSSAATLSELFKSSSLFWTVAASVTQPIFDGGALKHREAAARASFDQAAAQYRATVLAAFQDVANTLEAIDADTRGLQAALKADRTAAQSLERTRRQVALGDASALSLRVAQQARQQALLALVQARALRLTDAAALFQALGGGWWNPPADADGITAASSNSLSHTTVANAAGPTSP</sequence>
<dbReference type="PANTHER" id="PTHR30203">
    <property type="entry name" value="OUTER MEMBRANE CATION EFFLUX PROTEIN"/>
    <property type="match status" value="1"/>
</dbReference>
<dbReference type="Gene3D" id="2.20.200.10">
    <property type="entry name" value="Outer membrane efflux proteins (OEP)"/>
    <property type="match status" value="1"/>
</dbReference>
<dbReference type="AlphaFoldDB" id="A0AAW8D634"/>
<evidence type="ECO:0000256" key="1">
    <source>
        <dbReference type="ARBA" id="ARBA00007613"/>
    </source>
</evidence>
<proteinExistence type="inferred from homology"/>
<keyword evidence="2" id="KW-0472">Membrane</keyword>
<keyword evidence="2" id="KW-0564">Palmitate</keyword>
<dbReference type="Proteomes" id="UP001242045">
    <property type="component" value="Unassembled WGS sequence"/>
</dbReference>
<dbReference type="Pfam" id="PF02321">
    <property type="entry name" value="OEP"/>
    <property type="match status" value="2"/>
</dbReference>
<dbReference type="EMBL" id="JAUSRD010000013">
    <property type="protein sequence ID" value="MDP9895548.1"/>
    <property type="molecule type" value="Genomic_DNA"/>
</dbReference>
<evidence type="ECO:0000313" key="3">
    <source>
        <dbReference type="EMBL" id="MDP9895548.1"/>
    </source>
</evidence>
<dbReference type="Gene3D" id="1.20.1600.10">
    <property type="entry name" value="Outer membrane efflux proteins (OEP)"/>
    <property type="match status" value="1"/>
</dbReference>
<protein>
    <submittedName>
        <fullName evidence="3">NodT family efflux transporter outer membrane factor (OMF) lipoprotein</fullName>
    </submittedName>
</protein>
<name>A0AAW8D634_9BURK</name>
<comment type="subcellular location">
    <subcellularLocation>
        <location evidence="2">Cell membrane</location>
        <topology evidence="2">Lipid-anchor</topology>
    </subcellularLocation>
</comment>
<organism evidence="3 4">
    <name type="scientific">Variovorax boronicumulans</name>
    <dbReference type="NCBI Taxonomy" id="436515"/>
    <lineage>
        <taxon>Bacteria</taxon>
        <taxon>Pseudomonadati</taxon>
        <taxon>Pseudomonadota</taxon>
        <taxon>Betaproteobacteria</taxon>
        <taxon>Burkholderiales</taxon>
        <taxon>Comamonadaceae</taxon>
        <taxon>Variovorax</taxon>
    </lineage>
</organism>
<accession>A0AAW8D634</accession>
<evidence type="ECO:0000256" key="2">
    <source>
        <dbReference type="RuleBase" id="RU362097"/>
    </source>
</evidence>
<comment type="caution">
    <text evidence="3">The sequence shown here is derived from an EMBL/GenBank/DDBJ whole genome shotgun (WGS) entry which is preliminary data.</text>
</comment>
<dbReference type="InterPro" id="IPR010131">
    <property type="entry name" value="MdtP/NodT-like"/>
</dbReference>
<comment type="similarity">
    <text evidence="1 2">Belongs to the outer membrane factor (OMF) (TC 1.B.17) family.</text>
</comment>
<dbReference type="PANTHER" id="PTHR30203:SF33">
    <property type="entry name" value="BLR4455 PROTEIN"/>
    <property type="match status" value="1"/>
</dbReference>
<dbReference type="PROSITE" id="PS51257">
    <property type="entry name" value="PROKAR_LIPOPROTEIN"/>
    <property type="match status" value="1"/>
</dbReference>
<keyword evidence="2" id="KW-1134">Transmembrane beta strand</keyword>
<gene>
    <name evidence="3" type="ORF">J2W31_004675</name>
</gene>
<keyword evidence="2 3" id="KW-0449">Lipoprotein</keyword>
<keyword evidence="2" id="KW-0812">Transmembrane</keyword>
<dbReference type="SUPFAM" id="SSF56954">
    <property type="entry name" value="Outer membrane efflux proteins (OEP)"/>
    <property type="match status" value="1"/>
</dbReference>
<dbReference type="GO" id="GO:0005886">
    <property type="term" value="C:plasma membrane"/>
    <property type="evidence" value="ECO:0007669"/>
    <property type="project" value="UniProtKB-SubCell"/>
</dbReference>
<evidence type="ECO:0000313" key="4">
    <source>
        <dbReference type="Proteomes" id="UP001242045"/>
    </source>
</evidence>
<dbReference type="RefSeq" id="WP_307686185.1">
    <property type="nucleotide sequence ID" value="NZ_JAUSRD010000013.1"/>
</dbReference>
<dbReference type="InterPro" id="IPR003423">
    <property type="entry name" value="OMP_efflux"/>
</dbReference>
<dbReference type="NCBIfam" id="TIGR01845">
    <property type="entry name" value="outer_NodT"/>
    <property type="match status" value="1"/>
</dbReference>
<reference evidence="3" key="1">
    <citation type="submission" date="2023-07" db="EMBL/GenBank/DDBJ databases">
        <title>Sorghum-associated microbial communities from plants grown in Nebraska, USA.</title>
        <authorList>
            <person name="Schachtman D."/>
        </authorList>
    </citation>
    <scope>NUCLEOTIDE SEQUENCE</scope>
    <source>
        <strain evidence="3">DS3754</strain>
    </source>
</reference>
<dbReference type="GO" id="GO:0015562">
    <property type="term" value="F:efflux transmembrane transporter activity"/>
    <property type="evidence" value="ECO:0007669"/>
    <property type="project" value="InterPro"/>
</dbReference>